<keyword evidence="3 7" id="KW-0479">Metal-binding</keyword>
<dbReference type="Proteomes" id="UP000578449">
    <property type="component" value="Unassembled WGS sequence"/>
</dbReference>
<evidence type="ECO:0000313" key="9">
    <source>
        <dbReference type="Proteomes" id="UP000578449"/>
    </source>
</evidence>
<comment type="similarity">
    <text evidence="1 7">Belongs to the cytochrome P450 family.</text>
</comment>
<evidence type="ECO:0000256" key="4">
    <source>
        <dbReference type="ARBA" id="ARBA00023002"/>
    </source>
</evidence>
<proteinExistence type="inferred from homology"/>
<dbReference type="Gene3D" id="1.10.630.10">
    <property type="entry name" value="Cytochrome P450"/>
    <property type="match status" value="1"/>
</dbReference>
<sequence>MRVNGTGARRRGDACPYRHVLASETPDLHADNDRLRAAGPLVPVVMVGGVRAWAATRYSTLQQILTHPAISKDITHWADYMAGRVPPDWPLLNIVAARSLITAEGEAHNRLRGLVSRAFTPRRVHNLEPRISELTLELLDDLAEHPPGEPVDVRAEFAYPLPRNVICELVGMPREWRAEMDELSDTLFRVTDDQACSDARMEGLHKLFRRVIELRRREPGDDLTSALIAARDEDGDRLTEEELYDTVMTMFIAGHETTVNLITNAIRALLAHPDQLALLRDGKLPWSAAVEETLRWDSPVAHFPMRYVLEDVEIDGVRLSAGDAVLSCYAAVGRDPDQFGEDAARFDVTRDTPSHLSFGHGPHFCVGAALARTEAELGLAALFTAFPDMTPAVPLTSLRPLSTVLSNSVRTLPVYLTRP</sequence>
<keyword evidence="4 7" id="KW-0560">Oxidoreductase</keyword>
<accession>A0A840P7C6</accession>
<dbReference type="SUPFAM" id="SSF48264">
    <property type="entry name" value="Cytochrome P450"/>
    <property type="match status" value="1"/>
</dbReference>
<evidence type="ECO:0000256" key="6">
    <source>
        <dbReference type="ARBA" id="ARBA00023033"/>
    </source>
</evidence>
<dbReference type="PRINTS" id="PR00359">
    <property type="entry name" value="BP450"/>
</dbReference>
<keyword evidence="9" id="KW-1185">Reference proteome</keyword>
<keyword evidence="2 7" id="KW-0349">Heme</keyword>
<dbReference type="PANTHER" id="PTHR46696">
    <property type="entry name" value="P450, PUTATIVE (EUROFUNG)-RELATED"/>
    <property type="match status" value="1"/>
</dbReference>
<gene>
    <name evidence="8" type="ORF">HNP84_003539</name>
</gene>
<dbReference type="GO" id="GO:0020037">
    <property type="term" value="F:heme binding"/>
    <property type="evidence" value="ECO:0007669"/>
    <property type="project" value="InterPro"/>
</dbReference>
<dbReference type="RefSeq" id="WP_185050782.1">
    <property type="nucleotide sequence ID" value="NZ_BAABIX010000073.1"/>
</dbReference>
<reference evidence="8 9" key="1">
    <citation type="submission" date="2020-08" db="EMBL/GenBank/DDBJ databases">
        <title>Genomic Encyclopedia of Type Strains, Phase IV (KMG-IV): sequencing the most valuable type-strain genomes for metagenomic binning, comparative biology and taxonomic classification.</title>
        <authorList>
            <person name="Goeker M."/>
        </authorList>
    </citation>
    <scope>NUCLEOTIDE SEQUENCE [LARGE SCALE GENOMIC DNA]</scope>
    <source>
        <strain evidence="8 9">DSM 45615</strain>
    </source>
</reference>
<dbReference type="GO" id="GO:0016705">
    <property type="term" value="F:oxidoreductase activity, acting on paired donors, with incorporation or reduction of molecular oxygen"/>
    <property type="evidence" value="ECO:0007669"/>
    <property type="project" value="InterPro"/>
</dbReference>
<comment type="caution">
    <text evidence="8">The sequence shown here is derived from an EMBL/GenBank/DDBJ whole genome shotgun (WGS) entry which is preliminary data.</text>
</comment>
<keyword evidence="5 7" id="KW-0408">Iron</keyword>
<name>A0A840P7C6_9ACTN</name>
<dbReference type="CDD" id="cd11029">
    <property type="entry name" value="CYP107-like"/>
    <property type="match status" value="1"/>
</dbReference>
<dbReference type="PRINTS" id="PR00385">
    <property type="entry name" value="P450"/>
</dbReference>
<dbReference type="GO" id="GO:0004497">
    <property type="term" value="F:monooxygenase activity"/>
    <property type="evidence" value="ECO:0007669"/>
    <property type="project" value="UniProtKB-KW"/>
</dbReference>
<dbReference type="PROSITE" id="PS00086">
    <property type="entry name" value="CYTOCHROME_P450"/>
    <property type="match status" value="1"/>
</dbReference>
<evidence type="ECO:0000256" key="7">
    <source>
        <dbReference type="RuleBase" id="RU000461"/>
    </source>
</evidence>
<dbReference type="PANTHER" id="PTHR46696:SF1">
    <property type="entry name" value="CYTOCHROME P450 YJIB-RELATED"/>
    <property type="match status" value="1"/>
</dbReference>
<evidence type="ECO:0000256" key="3">
    <source>
        <dbReference type="ARBA" id="ARBA00022723"/>
    </source>
</evidence>
<dbReference type="EMBL" id="JACHGN010000007">
    <property type="protein sequence ID" value="MBB5133813.1"/>
    <property type="molecule type" value="Genomic_DNA"/>
</dbReference>
<evidence type="ECO:0000313" key="8">
    <source>
        <dbReference type="EMBL" id="MBB5133813.1"/>
    </source>
</evidence>
<keyword evidence="6 7" id="KW-0503">Monooxygenase</keyword>
<evidence type="ECO:0000256" key="2">
    <source>
        <dbReference type="ARBA" id="ARBA00022617"/>
    </source>
</evidence>
<dbReference type="InterPro" id="IPR001128">
    <property type="entry name" value="Cyt_P450"/>
</dbReference>
<organism evidence="8 9">
    <name type="scientific">Thermocatellispora tengchongensis</name>
    <dbReference type="NCBI Taxonomy" id="1073253"/>
    <lineage>
        <taxon>Bacteria</taxon>
        <taxon>Bacillati</taxon>
        <taxon>Actinomycetota</taxon>
        <taxon>Actinomycetes</taxon>
        <taxon>Streptosporangiales</taxon>
        <taxon>Streptosporangiaceae</taxon>
        <taxon>Thermocatellispora</taxon>
    </lineage>
</organism>
<dbReference type="InterPro" id="IPR002397">
    <property type="entry name" value="Cyt_P450_B"/>
</dbReference>
<evidence type="ECO:0000256" key="5">
    <source>
        <dbReference type="ARBA" id="ARBA00023004"/>
    </source>
</evidence>
<dbReference type="AlphaFoldDB" id="A0A840P7C6"/>
<dbReference type="Pfam" id="PF00067">
    <property type="entry name" value="p450"/>
    <property type="match status" value="2"/>
</dbReference>
<dbReference type="InterPro" id="IPR036396">
    <property type="entry name" value="Cyt_P450_sf"/>
</dbReference>
<protein>
    <submittedName>
        <fullName evidence="8">Cytochrome P450</fullName>
    </submittedName>
</protein>
<dbReference type="FunFam" id="1.10.630.10:FF:000018">
    <property type="entry name" value="Cytochrome P450 monooxygenase"/>
    <property type="match status" value="1"/>
</dbReference>
<evidence type="ECO:0000256" key="1">
    <source>
        <dbReference type="ARBA" id="ARBA00010617"/>
    </source>
</evidence>
<dbReference type="InterPro" id="IPR017972">
    <property type="entry name" value="Cyt_P450_CS"/>
</dbReference>
<dbReference type="GO" id="GO:0005506">
    <property type="term" value="F:iron ion binding"/>
    <property type="evidence" value="ECO:0007669"/>
    <property type="project" value="InterPro"/>
</dbReference>